<name>A0A167R708_9VIRU</name>
<dbReference type="GeneID" id="80512739"/>
<organism evidence="2 3">
    <name type="scientific">Powai lake megavirus</name>
    <dbReference type="NCBI Taxonomy" id="1842663"/>
    <lineage>
        <taxon>Viruses</taxon>
        <taxon>Varidnaviria</taxon>
        <taxon>Bamfordvirae</taxon>
        <taxon>Nucleocytoviricota</taxon>
        <taxon>Megaviricetes</taxon>
        <taxon>Imitervirales</taxon>
        <taxon>Mimiviridae</taxon>
        <taxon>Megamimivirinae</taxon>
        <taxon>Megavirus</taxon>
        <taxon>Megavirus powaiense</taxon>
    </lineage>
</organism>
<proteinExistence type="inferred from homology"/>
<dbReference type="EMBL" id="KU877344">
    <property type="protein sequence ID" value="ANB50377.1"/>
    <property type="molecule type" value="Genomic_DNA"/>
</dbReference>
<keyword evidence="3" id="KW-1185">Reference proteome</keyword>
<evidence type="ECO:0000313" key="2">
    <source>
        <dbReference type="EMBL" id="ANB50377.1"/>
    </source>
</evidence>
<reference evidence="2 3" key="1">
    <citation type="journal article" date="2016" name="Genome Announc.">
        <title>Complete Genome Sequence of a New Megavirus Family Member Isolated from an Inland Water Lake for the First Time in India.</title>
        <authorList>
            <person name="Chatterjee A."/>
            <person name="Ali F."/>
            <person name="Bange D."/>
            <person name="Kondabagil K."/>
        </authorList>
    </citation>
    <scope>NUCLEOTIDE SEQUENCE [LARGE SCALE GENOMIC DNA]</scope>
    <source>
        <strain evidence="2">1</strain>
    </source>
</reference>
<evidence type="ECO:0000313" key="3">
    <source>
        <dbReference type="Proteomes" id="UP000241365"/>
    </source>
</evidence>
<dbReference type="RefSeq" id="YP_010776128.1">
    <property type="nucleotide sequence ID" value="NC_075034.1"/>
</dbReference>
<dbReference type="KEGG" id="vg:80512739"/>
<protein>
    <submittedName>
        <fullName evidence="2">Uncharacterized protein</fullName>
    </submittedName>
</protein>
<comment type="similarity">
    <text evidence="1">Belongs to the mimivirus R160 family.</text>
</comment>
<evidence type="ECO:0000256" key="1">
    <source>
        <dbReference type="ARBA" id="ARBA00023598"/>
    </source>
</evidence>
<dbReference type="Proteomes" id="UP000241365">
    <property type="component" value="Segment"/>
</dbReference>
<sequence length="418" mass="49480">MSGINEITDPKSRMVSGPVNVIRLQGNVHGINKVIYLFLDYHMELNKQTQCENIFSQDVQKYFANNFYNLNKGSKTYDFFLEIFPTELAETIDTQDIVQVDYKDMYIEEVVKLFKKLFRYDPKKNVVLINKLIKKVRLHYIDIRDYYKNNIHDRVSGMLSIANEFMVNDSVNPNRLRTIIKLMKTMRTHLEDVVEVLDNPSTKTKRAKLIKRKNTDNLDLDALEYIAKKIKESYKYNDVKKIMNQLLNISIRNFKTTIDEINLTIELFDKYANQIEVSKNILTRDNNTSYLYVYGLSSYTIRKMIVDIMNRVESLFDEKLIEFFARFTDIFFLRRFLDKDYITNAITYTGALHSNMYVYVLVHFFDFQITHISYSKISDPAKLTKEIKRRSLAEIQELILPEIFGQCSDMNNFPNEFL</sequence>
<dbReference type="InterPro" id="IPR043885">
    <property type="entry name" value="DUF5847"/>
</dbReference>
<dbReference type="Pfam" id="PF19165">
    <property type="entry name" value="DUF5847"/>
    <property type="match status" value="1"/>
</dbReference>
<accession>A0A167R708</accession>